<evidence type="ECO:0000313" key="3">
    <source>
        <dbReference type="EMBL" id="QBJ91582.1"/>
    </source>
</evidence>
<dbReference type="OrthoDB" id="3872225at2"/>
<dbReference type="AlphaFoldDB" id="A0A4P6TXN0"/>
<keyword evidence="2" id="KW-0472">Membrane</keyword>
<feature type="transmembrane region" description="Helical" evidence="2">
    <location>
        <begin position="80"/>
        <end position="99"/>
    </location>
</feature>
<feature type="compositionally biased region" description="Gly residues" evidence="1">
    <location>
        <begin position="286"/>
        <end position="299"/>
    </location>
</feature>
<evidence type="ECO:0008006" key="5">
    <source>
        <dbReference type="Google" id="ProtNLM"/>
    </source>
</evidence>
<organism evidence="3 4">
    <name type="scientific">Streptomyces seoulensis</name>
    <dbReference type="NCBI Taxonomy" id="73044"/>
    <lineage>
        <taxon>Bacteria</taxon>
        <taxon>Bacillati</taxon>
        <taxon>Actinomycetota</taxon>
        <taxon>Actinomycetes</taxon>
        <taxon>Kitasatosporales</taxon>
        <taxon>Streptomycetaceae</taxon>
        <taxon>Streptomyces</taxon>
    </lineage>
</organism>
<feature type="compositionally biased region" description="Basic and acidic residues" evidence="1">
    <location>
        <begin position="19"/>
        <end position="34"/>
    </location>
</feature>
<dbReference type="STRING" id="73044.GCA_000725795_05791"/>
<dbReference type="RefSeq" id="WP_107059665.1">
    <property type="nucleotide sequence ID" value="NZ_CP032229.1"/>
</dbReference>
<evidence type="ECO:0000256" key="1">
    <source>
        <dbReference type="SAM" id="MobiDB-lite"/>
    </source>
</evidence>
<keyword evidence="2" id="KW-0812">Transmembrane</keyword>
<keyword evidence="4" id="KW-1185">Reference proteome</keyword>
<dbReference type="KEGG" id="sseo:D0Z67_15665"/>
<dbReference type="Proteomes" id="UP000292547">
    <property type="component" value="Chromosome"/>
</dbReference>
<feature type="region of interest" description="Disordered" evidence="1">
    <location>
        <begin position="286"/>
        <end position="343"/>
    </location>
</feature>
<sequence length="376" mass="36029">MNDGSRREGSARPETSADAETRKLDGLDGPHDDLYDGLGADEQALRRLLHSAVDDVEPRTGSLEHLRRAVPARRARKRHAAVGMAAAALLLGTAIPALVHVSNTGDADPNTAMAGQSEATRGTEGGGHASDGATGDTRGGTGEAPGTGRDGGKKDEPGKKGGGESGAPDAANPSASLASGTATCTPAQLGVTGSASGPDSAGVVYGTFRVANVSGSACAVTGAGQVGAVAVGAASQAKLSVAAHVSGDAASGLPDPSLSVSSLVLRPGGAYAEKFAFVPSETCPVPGGGTSTTGGGSATGGPSPDPTPSGDPGATGSADSGGGTAGAAAPQLLTVDGPADGSVQVTYSAESGAAATAAVPNACAGTVYYTGMQSES</sequence>
<feature type="compositionally biased region" description="Basic and acidic residues" evidence="1">
    <location>
        <begin position="150"/>
        <end position="162"/>
    </location>
</feature>
<evidence type="ECO:0000313" key="4">
    <source>
        <dbReference type="Proteomes" id="UP000292547"/>
    </source>
</evidence>
<accession>A0A4P6TXN0</accession>
<evidence type="ECO:0000256" key="2">
    <source>
        <dbReference type="SAM" id="Phobius"/>
    </source>
</evidence>
<name>A0A4P6TXN0_STRSO</name>
<feature type="region of interest" description="Disordered" evidence="1">
    <location>
        <begin position="1"/>
        <end position="37"/>
    </location>
</feature>
<feature type="compositionally biased region" description="Gly residues" evidence="1">
    <location>
        <begin position="137"/>
        <end position="149"/>
    </location>
</feature>
<feature type="compositionally biased region" description="Basic and acidic residues" evidence="1">
    <location>
        <begin position="1"/>
        <end position="11"/>
    </location>
</feature>
<keyword evidence="2" id="KW-1133">Transmembrane helix</keyword>
<feature type="region of interest" description="Disordered" evidence="1">
    <location>
        <begin position="105"/>
        <end position="180"/>
    </location>
</feature>
<proteinExistence type="predicted"/>
<dbReference type="GeneID" id="300100355"/>
<gene>
    <name evidence="3" type="ORF">D0Z67_15665</name>
</gene>
<protein>
    <recommendedName>
        <fullName evidence="5">DUF4232 domain-containing protein</fullName>
    </recommendedName>
</protein>
<dbReference type="EMBL" id="CP032229">
    <property type="protein sequence ID" value="QBJ91582.1"/>
    <property type="molecule type" value="Genomic_DNA"/>
</dbReference>
<reference evidence="3 4" key="1">
    <citation type="submission" date="2018-08" db="EMBL/GenBank/DDBJ databases">
        <title>The complete genome sequence of Streptomyces seoulensis, a pioneer strain for nickel superoxide dismutase discovery.</title>
        <authorList>
            <person name="Shin J."/>
            <person name="Lee J.-S."/>
            <person name="Lee E.-J."/>
            <person name="Youn H.-D."/>
        </authorList>
    </citation>
    <scope>NUCLEOTIDE SEQUENCE [LARGE SCALE GENOMIC DNA]</scope>
    <source>
        <strain evidence="3 4">KCTC 9819</strain>
    </source>
</reference>